<dbReference type="InterPro" id="IPR008271">
    <property type="entry name" value="Ser/Thr_kinase_AS"/>
</dbReference>
<dbReference type="SUPFAM" id="SSF56112">
    <property type="entry name" value="Protein kinase-like (PK-like)"/>
    <property type="match status" value="1"/>
</dbReference>
<keyword evidence="5" id="KW-0067">ATP-binding</keyword>
<evidence type="ECO:0000256" key="4">
    <source>
        <dbReference type="ARBA" id="ARBA00022777"/>
    </source>
</evidence>
<dbReference type="InterPro" id="IPR011009">
    <property type="entry name" value="Kinase-like_dom_sf"/>
</dbReference>
<protein>
    <submittedName>
        <fullName evidence="7">Serine threonine protein kinase</fullName>
    </submittedName>
</protein>
<dbReference type="Proteomes" id="UP000039865">
    <property type="component" value="Unassembled WGS sequence"/>
</dbReference>
<proteinExistence type="predicted"/>
<dbReference type="PANTHER" id="PTHR24345">
    <property type="entry name" value="SERINE/THREONINE-PROTEIN KINASE PLK"/>
    <property type="match status" value="1"/>
</dbReference>
<name>A0A078A7R3_STYLE</name>
<evidence type="ECO:0000259" key="6">
    <source>
        <dbReference type="PROSITE" id="PS50011"/>
    </source>
</evidence>
<gene>
    <name evidence="7" type="primary">Contig16440.g17506</name>
    <name evidence="7" type="ORF">STYLEM_6580</name>
</gene>
<reference evidence="7 8" key="1">
    <citation type="submission" date="2014-06" db="EMBL/GenBank/DDBJ databases">
        <authorList>
            <person name="Swart Estienne"/>
        </authorList>
    </citation>
    <scope>NUCLEOTIDE SEQUENCE [LARGE SCALE GENOMIC DNA]</scope>
    <source>
        <strain evidence="7 8">130c</strain>
    </source>
</reference>
<keyword evidence="2" id="KW-0808">Transferase</keyword>
<dbReference type="GO" id="GO:0004674">
    <property type="term" value="F:protein serine/threonine kinase activity"/>
    <property type="evidence" value="ECO:0007669"/>
    <property type="project" value="UniProtKB-KW"/>
</dbReference>
<keyword evidence="8" id="KW-1185">Reference proteome</keyword>
<evidence type="ECO:0000313" key="7">
    <source>
        <dbReference type="EMBL" id="CDW77617.1"/>
    </source>
</evidence>
<dbReference type="InParanoid" id="A0A078A7R3"/>
<feature type="domain" description="Protein kinase" evidence="6">
    <location>
        <begin position="1"/>
        <end position="156"/>
    </location>
</feature>
<dbReference type="GO" id="GO:0005634">
    <property type="term" value="C:nucleus"/>
    <property type="evidence" value="ECO:0007669"/>
    <property type="project" value="TreeGrafter"/>
</dbReference>
<evidence type="ECO:0000256" key="3">
    <source>
        <dbReference type="ARBA" id="ARBA00022741"/>
    </source>
</evidence>
<dbReference type="Pfam" id="PF00069">
    <property type="entry name" value="Pkinase"/>
    <property type="match status" value="1"/>
</dbReference>
<dbReference type="PROSITE" id="PS50011">
    <property type="entry name" value="PROTEIN_KINASE_DOM"/>
    <property type="match status" value="1"/>
</dbReference>
<dbReference type="PROSITE" id="PS00108">
    <property type="entry name" value="PROTEIN_KINASE_ST"/>
    <property type="match status" value="1"/>
</dbReference>
<keyword evidence="4 7" id="KW-0418">Kinase</keyword>
<evidence type="ECO:0000256" key="1">
    <source>
        <dbReference type="ARBA" id="ARBA00022527"/>
    </source>
</evidence>
<dbReference type="PANTHER" id="PTHR24345:SF0">
    <property type="entry name" value="CELL CYCLE SERINE_THREONINE-PROTEIN KINASE CDC5_MSD2"/>
    <property type="match status" value="1"/>
</dbReference>
<keyword evidence="3" id="KW-0547">Nucleotide-binding</keyword>
<keyword evidence="1" id="KW-0723">Serine/threonine-protein kinase</keyword>
<evidence type="ECO:0000256" key="5">
    <source>
        <dbReference type="ARBA" id="ARBA00022840"/>
    </source>
</evidence>
<dbReference type="OMA" id="YMAPEDN"/>
<dbReference type="GO" id="GO:0005524">
    <property type="term" value="F:ATP binding"/>
    <property type="evidence" value="ECO:0007669"/>
    <property type="project" value="UniProtKB-KW"/>
</dbReference>
<accession>A0A078A7R3</accession>
<organism evidence="7 8">
    <name type="scientific">Stylonychia lemnae</name>
    <name type="common">Ciliate</name>
    <dbReference type="NCBI Taxonomy" id="5949"/>
    <lineage>
        <taxon>Eukaryota</taxon>
        <taxon>Sar</taxon>
        <taxon>Alveolata</taxon>
        <taxon>Ciliophora</taxon>
        <taxon>Intramacronucleata</taxon>
        <taxon>Spirotrichea</taxon>
        <taxon>Stichotrichia</taxon>
        <taxon>Sporadotrichida</taxon>
        <taxon>Oxytrichidae</taxon>
        <taxon>Stylonychinae</taxon>
        <taxon>Stylonychia</taxon>
    </lineage>
</organism>
<dbReference type="Gene3D" id="1.10.510.10">
    <property type="entry name" value="Transferase(Phosphotransferase) domain 1"/>
    <property type="match status" value="1"/>
</dbReference>
<dbReference type="EMBL" id="CCKQ01006311">
    <property type="protein sequence ID" value="CDW77617.1"/>
    <property type="molecule type" value="Genomic_DNA"/>
</dbReference>
<dbReference type="SMART" id="SM00220">
    <property type="entry name" value="S_TKc"/>
    <property type="match status" value="1"/>
</dbReference>
<dbReference type="AlphaFoldDB" id="A0A078A7R3"/>
<dbReference type="OrthoDB" id="285287at2759"/>
<sequence>MAQLLLAVDFMHQRNIIHRDLKLDNILLKSSKQGIYEVRIADFGLAKQLKQGEILSHKCGTPSYIAPEILRYGEYDLKSDIFSLGSIMYNLITGKYLFEAGQVRDLVRLNKVCNLSHIQDNLWNTSDSCRDLLYQLLKKNPKKRFNAREALQHRWFQEDRDALQIGLEINKLLSVRPNRAYPYCDQPVHDGSQEIKIQYSSQK</sequence>
<evidence type="ECO:0000313" key="8">
    <source>
        <dbReference type="Proteomes" id="UP000039865"/>
    </source>
</evidence>
<evidence type="ECO:0000256" key="2">
    <source>
        <dbReference type="ARBA" id="ARBA00022679"/>
    </source>
</evidence>
<dbReference type="InterPro" id="IPR000719">
    <property type="entry name" value="Prot_kinase_dom"/>
</dbReference>